<accession>A0A4Y5TZE9</accession>
<feature type="region of interest" description="Disordered" evidence="1">
    <location>
        <begin position="195"/>
        <end position="215"/>
    </location>
</feature>
<sequence length="489" mass="56399">MNIEITEKHKKDAEALIRGVRLGMINSSNKEMKLFGIVSTQLKIEVVDYIPTCATDGQKLIINPLFVLGLTKSELDICVNKMKNNQFHSIKSEEDFKLMYSKKSVKFLQFCVVHELSHCIHDHFTRVGTRDKAIYNQAADYRINADACTKIWGSIEKTIKQEPIFKLLCLKEKYKPKSFTSEIIYDDLIKDKQENNDDWNSGQDGQPLDDHIYSDGYGSGKPSDFDKFVKEVLGLPDKPNNGGSQNTNDVQSSVQMNNNRIKEAFVQTAKDIGYGSGGIIEQIKDMSKPVISWKRILRKSLNGLNKSEYDPKKLHRRVHGLSLFMKQNNMLDPKLGMYRVGKKPEPTVKAFVFFDTSGSISNKERKIMLIETCGIMKQYKQFEIVVACWDIIVYPQSIKHYTKQNSKEINDYKFIGNGGTTPDVMLPFLDKQKLKKEDKIIVFTDSYFTLDKKEWKKYESQCIFVSTEKNMQHVYSGLNVKYVEYDRYQ</sequence>
<dbReference type="Pfam" id="PF13203">
    <property type="entry name" value="DUF2201_N"/>
    <property type="match status" value="1"/>
</dbReference>
<dbReference type="PANTHER" id="PTHR38730:SF1">
    <property type="entry name" value="SLL7028 PROTEIN"/>
    <property type="match status" value="1"/>
</dbReference>
<evidence type="ECO:0000313" key="3">
    <source>
        <dbReference type="EMBL" id="QDB73967.1"/>
    </source>
</evidence>
<keyword evidence="4" id="KW-1185">Reference proteome</keyword>
<dbReference type="Proteomes" id="UP000316128">
    <property type="component" value="Segment"/>
</dbReference>
<name>A0A4Y5TZE9_9CAUD</name>
<gene>
    <name evidence="3" type="ORF">2L372D_053</name>
</gene>
<organism evidence="3 4">
    <name type="scientific">Aeromonas phage 2L372D</name>
    <dbReference type="NCBI Taxonomy" id="2588097"/>
    <lineage>
        <taxon>Viruses</taxon>
        <taxon>Duplodnaviria</taxon>
        <taxon>Heunggongvirae</taxon>
        <taxon>Uroviricota</taxon>
        <taxon>Caudoviricetes</taxon>
        <taxon>Plateaulakevirus</taxon>
        <taxon>Plateaulakevirus pv2L372D</taxon>
    </lineage>
</organism>
<reference evidence="3 4" key="1">
    <citation type="submission" date="2019-04" db="EMBL/GenBank/DDBJ databases">
        <title>Nine Novel Phages from a Plateau Lake in Southwest China Provide Insights into Aeromonas Phage Diversity.</title>
        <authorList>
            <person name="Xiao W."/>
            <person name="Bai M."/>
            <person name="Wang Y."/>
            <person name="Cui X."/>
        </authorList>
    </citation>
    <scope>NUCLEOTIDE SEQUENCE [LARGE SCALE GENOMIC DNA]</scope>
</reference>
<evidence type="ECO:0000256" key="1">
    <source>
        <dbReference type="SAM" id="MobiDB-lite"/>
    </source>
</evidence>
<evidence type="ECO:0000313" key="4">
    <source>
        <dbReference type="Proteomes" id="UP000316128"/>
    </source>
</evidence>
<dbReference type="InterPro" id="IPR025154">
    <property type="entry name" value="Put_metallopeptidase_dom"/>
</dbReference>
<feature type="domain" description="Putative metallopeptidase" evidence="2">
    <location>
        <begin position="109"/>
        <end position="307"/>
    </location>
</feature>
<proteinExistence type="predicted"/>
<dbReference type="EMBL" id="MK804893">
    <property type="protein sequence ID" value="QDB73967.1"/>
    <property type="molecule type" value="Genomic_DNA"/>
</dbReference>
<evidence type="ECO:0000259" key="2">
    <source>
        <dbReference type="Pfam" id="PF13203"/>
    </source>
</evidence>
<dbReference type="PANTHER" id="PTHR38730">
    <property type="entry name" value="SLL7028 PROTEIN"/>
    <property type="match status" value="1"/>
</dbReference>
<protein>
    <recommendedName>
        <fullName evidence="2">Putative metallopeptidase domain-containing protein</fullName>
    </recommendedName>
</protein>